<feature type="compositionally biased region" description="Basic and acidic residues" evidence="1">
    <location>
        <begin position="1"/>
        <end position="16"/>
    </location>
</feature>
<organism evidence="2 3">
    <name type="scientific">Petrolisthes manimaculis</name>
    <dbReference type="NCBI Taxonomy" id="1843537"/>
    <lineage>
        <taxon>Eukaryota</taxon>
        <taxon>Metazoa</taxon>
        <taxon>Ecdysozoa</taxon>
        <taxon>Arthropoda</taxon>
        <taxon>Crustacea</taxon>
        <taxon>Multicrustacea</taxon>
        <taxon>Malacostraca</taxon>
        <taxon>Eumalacostraca</taxon>
        <taxon>Eucarida</taxon>
        <taxon>Decapoda</taxon>
        <taxon>Pleocyemata</taxon>
        <taxon>Anomura</taxon>
        <taxon>Galatheoidea</taxon>
        <taxon>Porcellanidae</taxon>
        <taxon>Petrolisthes</taxon>
    </lineage>
</organism>
<feature type="region of interest" description="Disordered" evidence="1">
    <location>
        <begin position="1"/>
        <end position="45"/>
    </location>
</feature>
<gene>
    <name evidence="2" type="ORF">Pmani_039656</name>
</gene>
<proteinExistence type="predicted"/>
<dbReference type="EMBL" id="JAWZYT010006973">
    <property type="protein sequence ID" value="KAK4287270.1"/>
    <property type="molecule type" value="Genomic_DNA"/>
</dbReference>
<accession>A0AAE1TL51</accession>
<protein>
    <submittedName>
        <fullName evidence="2">Uncharacterized protein</fullName>
    </submittedName>
</protein>
<sequence length="75" mass="8110">MEEETTGSKERREERNTSISRRQLRGNYTANDTRGGGGNTRSGDSGWLQGVGYLRCVVVVKKEQFEGGTGGAGTI</sequence>
<comment type="caution">
    <text evidence="2">The sequence shown here is derived from an EMBL/GenBank/DDBJ whole genome shotgun (WGS) entry which is preliminary data.</text>
</comment>
<evidence type="ECO:0000313" key="3">
    <source>
        <dbReference type="Proteomes" id="UP001292094"/>
    </source>
</evidence>
<evidence type="ECO:0000313" key="2">
    <source>
        <dbReference type="EMBL" id="KAK4287270.1"/>
    </source>
</evidence>
<name>A0AAE1TL51_9EUCA</name>
<dbReference type="AlphaFoldDB" id="A0AAE1TL51"/>
<reference evidence="2" key="1">
    <citation type="submission" date="2023-11" db="EMBL/GenBank/DDBJ databases">
        <title>Genome assemblies of two species of porcelain crab, Petrolisthes cinctipes and Petrolisthes manimaculis (Anomura: Porcellanidae).</title>
        <authorList>
            <person name="Angst P."/>
        </authorList>
    </citation>
    <scope>NUCLEOTIDE SEQUENCE</scope>
    <source>
        <strain evidence="2">PB745_02</strain>
        <tissue evidence="2">Gill</tissue>
    </source>
</reference>
<feature type="compositionally biased region" description="Polar residues" evidence="1">
    <location>
        <begin position="17"/>
        <end position="30"/>
    </location>
</feature>
<evidence type="ECO:0000256" key="1">
    <source>
        <dbReference type="SAM" id="MobiDB-lite"/>
    </source>
</evidence>
<dbReference type="Proteomes" id="UP001292094">
    <property type="component" value="Unassembled WGS sequence"/>
</dbReference>
<keyword evidence="3" id="KW-1185">Reference proteome</keyword>